<dbReference type="OrthoDB" id="542013at2759"/>
<evidence type="ECO:0000256" key="2">
    <source>
        <dbReference type="ARBA" id="ARBA00023002"/>
    </source>
</evidence>
<evidence type="ECO:0000313" key="4">
    <source>
        <dbReference type="Proteomes" id="UP000184383"/>
    </source>
</evidence>
<proteinExistence type="inferred from homology"/>
<dbReference type="Proteomes" id="UP000184383">
    <property type="component" value="Unassembled WGS sequence"/>
</dbReference>
<dbReference type="PRINTS" id="PR00081">
    <property type="entry name" value="GDHRDH"/>
</dbReference>
<dbReference type="GO" id="GO:0016491">
    <property type="term" value="F:oxidoreductase activity"/>
    <property type="evidence" value="ECO:0007669"/>
    <property type="project" value="UniProtKB-KW"/>
</dbReference>
<dbReference type="RefSeq" id="XP_040688601.1">
    <property type="nucleotide sequence ID" value="XM_040838455.1"/>
</dbReference>
<dbReference type="InterPro" id="IPR036291">
    <property type="entry name" value="NAD(P)-bd_dom_sf"/>
</dbReference>
<accession>A0A1L9RJ24</accession>
<reference evidence="4" key="1">
    <citation type="journal article" date="2017" name="Genome Biol.">
        <title>Comparative genomics reveals high biological diversity and specific adaptations in the industrially and medically important fungal genus Aspergillus.</title>
        <authorList>
            <person name="de Vries R.P."/>
            <person name="Riley R."/>
            <person name="Wiebenga A."/>
            <person name="Aguilar-Osorio G."/>
            <person name="Amillis S."/>
            <person name="Uchima C.A."/>
            <person name="Anderluh G."/>
            <person name="Asadollahi M."/>
            <person name="Askin M."/>
            <person name="Barry K."/>
            <person name="Battaglia E."/>
            <person name="Bayram O."/>
            <person name="Benocci T."/>
            <person name="Braus-Stromeyer S.A."/>
            <person name="Caldana C."/>
            <person name="Canovas D."/>
            <person name="Cerqueira G.C."/>
            <person name="Chen F."/>
            <person name="Chen W."/>
            <person name="Choi C."/>
            <person name="Clum A."/>
            <person name="Dos Santos R.A."/>
            <person name="Damasio A.R."/>
            <person name="Diallinas G."/>
            <person name="Emri T."/>
            <person name="Fekete E."/>
            <person name="Flipphi M."/>
            <person name="Freyberg S."/>
            <person name="Gallo A."/>
            <person name="Gournas C."/>
            <person name="Habgood R."/>
            <person name="Hainaut M."/>
            <person name="Harispe M.L."/>
            <person name="Henrissat B."/>
            <person name="Hilden K.S."/>
            <person name="Hope R."/>
            <person name="Hossain A."/>
            <person name="Karabika E."/>
            <person name="Karaffa L."/>
            <person name="Karanyi Z."/>
            <person name="Krasevec N."/>
            <person name="Kuo A."/>
            <person name="Kusch H."/>
            <person name="LaButti K."/>
            <person name="Lagendijk E.L."/>
            <person name="Lapidus A."/>
            <person name="Levasseur A."/>
            <person name="Lindquist E."/>
            <person name="Lipzen A."/>
            <person name="Logrieco A.F."/>
            <person name="MacCabe A."/>
            <person name="Maekelae M.R."/>
            <person name="Malavazi I."/>
            <person name="Melin P."/>
            <person name="Meyer V."/>
            <person name="Mielnichuk N."/>
            <person name="Miskei M."/>
            <person name="Molnar A.P."/>
            <person name="Mule G."/>
            <person name="Ngan C.Y."/>
            <person name="Orejas M."/>
            <person name="Orosz E."/>
            <person name="Ouedraogo J.P."/>
            <person name="Overkamp K.M."/>
            <person name="Park H.-S."/>
            <person name="Perrone G."/>
            <person name="Piumi F."/>
            <person name="Punt P.J."/>
            <person name="Ram A.F."/>
            <person name="Ramon A."/>
            <person name="Rauscher S."/>
            <person name="Record E."/>
            <person name="Riano-Pachon D.M."/>
            <person name="Robert V."/>
            <person name="Roehrig J."/>
            <person name="Ruller R."/>
            <person name="Salamov A."/>
            <person name="Salih N.S."/>
            <person name="Samson R.A."/>
            <person name="Sandor E."/>
            <person name="Sanguinetti M."/>
            <person name="Schuetze T."/>
            <person name="Sepcic K."/>
            <person name="Shelest E."/>
            <person name="Sherlock G."/>
            <person name="Sophianopoulou V."/>
            <person name="Squina F.M."/>
            <person name="Sun H."/>
            <person name="Susca A."/>
            <person name="Todd R.B."/>
            <person name="Tsang A."/>
            <person name="Unkles S.E."/>
            <person name="van de Wiele N."/>
            <person name="van Rossen-Uffink D."/>
            <person name="Oliveira J.V."/>
            <person name="Vesth T.C."/>
            <person name="Visser J."/>
            <person name="Yu J.-H."/>
            <person name="Zhou M."/>
            <person name="Andersen M.R."/>
            <person name="Archer D.B."/>
            <person name="Baker S.E."/>
            <person name="Benoit I."/>
            <person name="Brakhage A.A."/>
            <person name="Braus G.H."/>
            <person name="Fischer R."/>
            <person name="Frisvad J.C."/>
            <person name="Goldman G.H."/>
            <person name="Houbraken J."/>
            <person name="Oakley B."/>
            <person name="Pocsi I."/>
            <person name="Scazzocchio C."/>
            <person name="Seiboth B."/>
            <person name="vanKuyk P.A."/>
            <person name="Wortman J."/>
            <person name="Dyer P.S."/>
            <person name="Grigoriev I.V."/>
        </authorList>
    </citation>
    <scope>NUCLEOTIDE SEQUENCE [LARGE SCALE GENOMIC DNA]</scope>
    <source>
        <strain evidence="4">DTO 134E9</strain>
    </source>
</reference>
<gene>
    <name evidence="3" type="ORF">ASPWEDRAFT_59439</name>
</gene>
<evidence type="ECO:0000313" key="3">
    <source>
        <dbReference type="EMBL" id="OJJ34925.1"/>
    </source>
</evidence>
<keyword evidence="4" id="KW-1185">Reference proteome</keyword>
<protein>
    <recommendedName>
        <fullName evidence="5">Ketoreductase (KR) domain-containing protein</fullName>
    </recommendedName>
</protein>
<dbReference type="EMBL" id="KV878212">
    <property type="protein sequence ID" value="OJJ34925.1"/>
    <property type="molecule type" value="Genomic_DNA"/>
</dbReference>
<evidence type="ECO:0000256" key="1">
    <source>
        <dbReference type="ARBA" id="ARBA00006484"/>
    </source>
</evidence>
<dbReference type="VEuPathDB" id="FungiDB:ASPWEDRAFT_59439"/>
<evidence type="ECO:0008006" key="5">
    <source>
        <dbReference type="Google" id="ProtNLM"/>
    </source>
</evidence>
<organism evidence="3 4">
    <name type="scientific">Aspergillus wentii DTO 134E9</name>
    <dbReference type="NCBI Taxonomy" id="1073089"/>
    <lineage>
        <taxon>Eukaryota</taxon>
        <taxon>Fungi</taxon>
        <taxon>Dikarya</taxon>
        <taxon>Ascomycota</taxon>
        <taxon>Pezizomycotina</taxon>
        <taxon>Eurotiomycetes</taxon>
        <taxon>Eurotiomycetidae</taxon>
        <taxon>Eurotiales</taxon>
        <taxon>Aspergillaceae</taxon>
        <taxon>Aspergillus</taxon>
        <taxon>Aspergillus subgen. Cremei</taxon>
    </lineage>
</organism>
<keyword evidence="2" id="KW-0560">Oxidoreductase</keyword>
<sequence length="274" mass="30586">MCRTSLRHDRMLGSEEHPVCIPNLFLKPEVPVADFTDQTIIATVSNVGLGKEACKYFVRMNAARVIATVRNESRRLSALREIEKETGRKGIVELWELDYGRYDSVLVFGERVKKALQRLDKVVLNAGVATWNWELLEEHESIIIVNVISTTLLSCILLSVLQRSARLNGSDPALSILLQIFVVREIVARIQNAEPFVTINTLNPGMCYTDLTRSAEGFAKIFLIVMRALIAWTAEEGSRTLVHATMQAKRAMARSSPAATSSRSAKTLRIIDMG</sequence>
<dbReference type="STRING" id="1073089.A0A1L9RJ24"/>
<dbReference type="SUPFAM" id="SSF51735">
    <property type="entry name" value="NAD(P)-binding Rossmann-fold domains"/>
    <property type="match status" value="1"/>
</dbReference>
<dbReference type="Pfam" id="PF00106">
    <property type="entry name" value="adh_short"/>
    <property type="match status" value="1"/>
</dbReference>
<dbReference type="PANTHER" id="PTHR43157:SF31">
    <property type="entry name" value="PHOSPHATIDYLINOSITOL-GLYCAN BIOSYNTHESIS CLASS F PROTEIN"/>
    <property type="match status" value="1"/>
</dbReference>
<dbReference type="Gene3D" id="3.40.50.720">
    <property type="entry name" value="NAD(P)-binding Rossmann-like Domain"/>
    <property type="match status" value="1"/>
</dbReference>
<dbReference type="AlphaFoldDB" id="A0A1L9RJ24"/>
<name>A0A1L9RJ24_ASPWE</name>
<dbReference type="InterPro" id="IPR002347">
    <property type="entry name" value="SDR_fam"/>
</dbReference>
<dbReference type="PANTHER" id="PTHR43157">
    <property type="entry name" value="PHOSPHATIDYLINOSITOL-GLYCAN BIOSYNTHESIS CLASS F PROTEIN-RELATED"/>
    <property type="match status" value="1"/>
</dbReference>
<comment type="similarity">
    <text evidence="1">Belongs to the short-chain dehydrogenases/reductases (SDR) family.</text>
</comment>
<dbReference type="GeneID" id="63754303"/>